<evidence type="ECO:0000256" key="6">
    <source>
        <dbReference type="ARBA" id="ARBA00023242"/>
    </source>
</evidence>
<feature type="compositionally biased region" description="Basic and acidic residues" evidence="8">
    <location>
        <begin position="1"/>
        <end position="15"/>
    </location>
</feature>
<accession>A0A8H3G1J8</accession>
<keyword evidence="2" id="KW-0509">mRNA transport</keyword>
<comment type="function">
    <text evidence="7">Functions as a component of the nuclear pore complex (NPC).</text>
</comment>
<feature type="region of interest" description="Disordered" evidence="8">
    <location>
        <begin position="1"/>
        <end position="65"/>
    </location>
</feature>
<comment type="subcellular location">
    <subcellularLocation>
        <location evidence="7">Nucleus</location>
        <location evidence="7">Nuclear pore complex</location>
    </subcellularLocation>
    <subcellularLocation>
        <location evidence="7">Nucleus membrane</location>
    </subcellularLocation>
</comment>
<feature type="compositionally biased region" description="Basic and acidic residues" evidence="8">
    <location>
        <begin position="32"/>
        <end position="41"/>
    </location>
</feature>
<dbReference type="PANTHER" id="PTHR13003:SF2">
    <property type="entry name" value="NUCLEAR PORE COMPLEX PROTEIN NUP107"/>
    <property type="match status" value="1"/>
</dbReference>
<reference evidence="9" key="1">
    <citation type="submission" date="2021-03" db="EMBL/GenBank/DDBJ databases">
        <authorList>
            <person name="Tagirdzhanova G."/>
        </authorList>
    </citation>
    <scope>NUCLEOTIDE SEQUENCE</scope>
</reference>
<feature type="compositionally biased region" description="Low complexity" evidence="8">
    <location>
        <begin position="798"/>
        <end position="812"/>
    </location>
</feature>
<name>A0A8H3G1J8_9LECA</name>
<dbReference type="Gene3D" id="1.20.190.50">
    <property type="match status" value="1"/>
</dbReference>
<organism evidence="9 10">
    <name type="scientific">Imshaugia aleurites</name>
    <dbReference type="NCBI Taxonomy" id="172621"/>
    <lineage>
        <taxon>Eukaryota</taxon>
        <taxon>Fungi</taxon>
        <taxon>Dikarya</taxon>
        <taxon>Ascomycota</taxon>
        <taxon>Pezizomycotina</taxon>
        <taxon>Lecanoromycetes</taxon>
        <taxon>OSLEUM clade</taxon>
        <taxon>Lecanoromycetidae</taxon>
        <taxon>Lecanorales</taxon>
        <taxon>Lecanorineae</taxon>
        <taxon>Parmeliaceae</taxon>
        <taxon>Imshaugia</taxon>
    </lineage>
</organism>
<feature type="region of interest" description="Disordered" evidence="8">
    <location>
        <begin position="114"/>
        <end position="157"/>
    </location>
</feature>
<evidence type="ECO:0000256" key="8">
    <source>
        <dbReference type="SAM" id="MobiDB-lite"/>
    </source>
</evidence>
<dbReference type="PANTHER" id="PTHR13003">
    <property type="entry name" value="NUP107-RELATED"/>
    <property type="match status" value="1"/>
</dbReference>
<protein>
    <recommendedName>
        <fullName evidence="7">Nuclear pore complex protein</fullName>
    </recommendedName>
</protein>
<evidence type="ECO:0000256" key="3">
    <source>
        <dbReference type="ARBA" id="ARBA00022927"/>
    </source>
</evidence>
<dbReference type="AlphaFoldDB" id="A0A8H3G1J8"/>
<proteinExistence type="inferred from homology"/>
<evidence type="ECO:0000256" key="2">
    <source>
        <dbReference type="ARBA" id="ARBA00022816"/>
    </source>
</evidence>
<evidence type="ECO:0000256" key="4">
    <source>
        <dbReference type="ARBA" id="ARBA00023010"/>
    </source>
</evidence>
<keyword evidence="10" id="KW-1185">Reference proteome</keyword>
<keyword evidence="5 7" id="KW-0906">Nuclear pore complex</keyword>
<dbReference type="GO" id="GO:0000973">
    <property type="term" value="P:post-transcriptional tethering of RNA polymerase II gene DNA at nuclear periphery"/>
    <property type="evidence" value="ECO:0007669"/>
    <property type="project" value="TreeGrafter"/>
</dbReference>
<dbReference type="OrthoDB" id="3098at2759"/>
<dbReference type="GO" id="GO:0017056">
    <property type="term" value="F:structural constituent of nuclear pore"/>
    <property type="evidence" value="ECO:0007669"/>
    <property type="project" value="UniProtKB-UniRule"/>
</dbReference>
<evidence type="ECO:0000313" key="10">
    <source>
        <dbReference type="Proteomes" id="UP000664534"/>
    </source>
</evidence>
<dbReference type="Proteomes" id="UP000664534">
    <property type="component" value="Unassembled WGS sequence"/>
</dbReference>
<keyword evidence="6 7" id="KW-0539">Nucleus</keyword>
<dbReference type="GO" id="GO:0006406">
    <property type="term" value="P:mRNA export from nucleus"/>
    <property type="evidence" value="ECO:0007669"/>
    <property type="project" value="TreeGrafter"/>
</dbReference>
<dbReference type="InterPro" id="IPR007252">
    <property type="entry name" value="Nup84/Nup107"/>
</dbReference>
<comment type="subunit">
    <text evidence="7">Part of the nuclear pore complex (NPC).</text>
</comment>
<dbReference type="Gene3D" id="1.10.3450.20">
    <property type="match status" value="1"/>
</dbReference>
<feature type="compositionally biased region" description="Polar residues" evidence="8">
    <location>
        <begin position="136"/>
        <end position="145"/>
    </location>
</feature>
<dbReference type="Pfam" id="PF04121">
    <property type="entry name" value="Nup84_Nup100"/>
    <property type="match status" value="1"/>
</dbReference>
<dbReference type="GO" id="GO:0006606">
    <property type="term" value="P:protein import into nucleus"/>
    <property type="evidence" value="ECO:0007669"/>
    <property type="project" value="TreeGrafter"/>
</dbReference>
<evidence type="ECO:0000256" key="5">
    <source>
        <dbReference type="ARBA" id="ARBA00023132"/>
    </source>
</evidence>
<evidence type="ECO:0000313" key="9">
    <source>
        <dbReference type="EMBL" id="CAF9934080.1"/>
    </source>
</evidence>
<feature type="region of interest" description="Disordered" evidence="8">
    <location>
        <begin position="773"/>
        <end position="815"/>
    </location>
</feature>
<comment type="caution">
    <text evidence="9">The sequence shown here is derived from an EMBL/GenBank/DDBJ whole genome shotgun (WGS) entry which is preliminary data.</text>
</comment>
<keyword evidence="3" id="KW-0653">Protein transport</keyword>
<keyword evidence="7" id="KW-0472">Membrane</keyword>
<gene>
    <name evidence="9" type="primary">NUP84</name>
    <name evidence="9" type="ORF">IMSHALPRED_009584</name>
</gene>
<comment type="similarity">
    <text evidence="7">Belongs to the nucleoporin Nup84/Nup107 family.</text>
</comment>
<keyword evidence="4 7" id="KW-0811">Translocation</keyword>
<dbReference type="GO" id="GO:0031080">
    <property type="term" value="C:nuclear pore outer ring"/>
    <property type="evidence" value="ECO:0007669"/>
    <property type="project" value="TreeGrafter"/>
</dbReference>
<evidence type="ECO:0000256" key="7">
    <source>
        <dbReference type="RuleBase" id="RU365072"/>
    </source>
</evidence>
<sequence>MPREESWNSLRRSEASGDNPEDGFSDASMNDESDHGSERSTTESPTFPTVSDVHRALHPLQATADRVGKQVEEFAENLDRLSSRNRRKHAKDCGDVLPLVDAYKKIARDTVRRLQSMHAPERQQQLSKKTKRRLRNSSAKSTPGSTPARDGKDHGMTTSVEDLKRWELEEQTWDLVGLMLQVAYPTRAMKQTNLGGESRLVRPSKDTVVHRYSSEKDIWNMFLASDDQAWERHTVVEWLKKCADNSGQDIDLVVKELELGADRGSGLWAHSWLYSKEAIKFQKRLRSWPQALEPDDPGLSTSLMNSEKTKSLITQLDPDAITRQDRSLEQQDFYFERATWLACWEMLRRGKDWNYVRDWCHERGEGWRATAMRGDPRNSRFPTSSPASWQSRALWRKACALTAKDGSIDEYENGVYGIVSGYLPSVLKVSRSWDDYLFAHYNSYLLHSFDRYLKSSFPDRVPATLNDKHGAFNFSVFGGQRTQSGNQIVERMKHLETTREEAREPLKMLQGSLIANSFDDFVFKHGVRLTQVANAEGRSKILEPFGNDQILEGSVTSPINMADHDILRLLTHIIFVFQDVGFQFGEGERRSAMESIIIAYVDYLSKAGKQQLLPLYASRLSYRKSIACLGRQLPAIQDRRERQTMISLMKQNGIDVPGVLGMQLQLIITDTPLVQSKWPALRILEQMSKNASSVRPIQTGFIGDEITDDQEDLIHGFEWYMLLESHWQQTMAVGVLIYKHLLRSNGLAAARRLSQAVPFSTISLGKTNDILGKPVDISKSQDSSDDEGDPVTTSQNTRSRPTRSPQRPGSPSAKLVHGDRELMLSQASTFRDFENLFAALDAMEEWKNLADEAAKYIEQRQDIRIWKELFQKAYKQVETTIEPLLHGWLRDPNNDVDEDDFRQIRVACLPEVLLAYNTVLNFSSHYLSRDLLLKSMDLAALVASEDSGLAECFMAAERMPELVDSFALLSKTIIRADDRGAKGGKSKKRRHGETLDLWTVRAPSD</sequence>
<keyword evidence="1 7" id="KW-0813">Transport</keyword>
<evidence type="ECO:0000256" key="1">
    <source>
        <dbReference type="ARBA" id="ARBA00022448"/>
    </source>
</evidence>
<dbReference type="EMBL" id="CAJPDT010000074">
    <property type="protein sequence ID" value="CAF9934080.1"/>
    <property type="molecule type" value="Genomic_DNA"/>
</dbReference>
<dbReference type="GO" id="GO:0031965">
    <property type="term" value="C:nuclear membrane"/>
    <property type="evidence" value="ECO:0007669"/>
    <property type="project" value="UniProtKB-SubCell"/>
</dbReference>